<dbReference type="InParanoid" id="A0A674I282"/>
<dbReference type="SUPFAM" id="SSF89837">
    <property type="entry name" value="Doublecortin (DC)"/>
    <property type="match status" value="2"/>
</dbReference>
<name>A0A674I282_9SAUR</name>
<feature type="domain" description="Doublecortin" evidence="3">
    <location>
        <begin position="140"/>
        <end position="222"/>
    </location>
</feature>
<dbReference type="GO" id="GO:0005874">
    <property type="term" value="C:microtubule"/>
    <property type="evidence" value="ECO:0007669"/>
    <property type="project" value="TreeGrafter"/>
</dbReference>
<dbReference type="CDD" id="cd17154">
    <property type="entry name" value="DCX2_DCDC2C"/>
    <property type="match status" value="1"/>
</dbReference>
<dbReference type="GO" id="GO:0035556">
    <property type="term" value="P:intracellular signal transduction"/>
    <property type="evidence" value="ECO:0007669"/>
    <property type="project" value="InterPro"/>
</dbReference>
<keyword evidence="1" id="KW-0677">Repeat</keyword>
<protein>
    <submittedName>
        <fullName evidence="4">Doublecortin domain containing 2C</fullName>
    </submittedName>
</protein>
<evidence type="ECO:0000313" key="4">
    <source>
        <dbReference type="Ensembl" id="ENSTMTP00000002032.1"/>
    </source>
</evidence>
<dbReference type="Proteomes" id="UP000472274">
    <property type="component" value="Unplaced"/>
</dbReference>
<feature type="compositionally biased region" description="Basic and acidic residues" evidence="2">
    <location>
        <begin position="368"/>
        <end position="378"/>
    </location>
</feature>
<dbReference type="PANTHER" id="PTHR23004">
    <property type="entry name" value="DOUBLECORTIN DOMAIN CONTAINING 2"/>
    <property type="match status" value="1"/>
</dbReference>
<dbReference type="InterPro" id="IPR036572">
    <property type="entry name" value="Doublecortin_dom_sf"/>
</dbReference>
<keyword evidence="5" id="KW-1185">Reference proteome</keyword>
<accession>A0A674I282</accession>
<evidence type="ECO:0000259" key="3">
    <source>
        <dbReference type="PROSITE" id="PS50309"/>
    </source>
</evidence>
<feature type="domain" description="Doublecortin" evidence="3">
    <location>
        <begin position="20"/>
        <end position="102"/>
    </location>
</feature>
<dbReference type="Gene3D" id="3.10.20.230">
    <property type="entry name" value="Doublecortin domain"/>
    <property type="match status" value="2"/>
</dbReference>
<reference evidence="4" key="1">
    <citation type="submission" date="2025-08" db="UniProtKB">
        <authorList>
            <consortium name="Ensembl"/>
        </authorList>
    </citation>
    <scope>IDENTIFICATION</scope>
</reference>
<dbReference type="SMART" id="SM00537">
    <property type="entry name" value="DCX"/>
    <property type="match status" value="2"/>
</dbReference>
<evidence type="ECO:0000256" key="2">
    <source>
        <dbReference type="SAM" id="MobiDB-lite"/>
    </source>
</evidence>
<dbReference type="CDD" id="cd17151">
    <property type="entry name" value="DCX1_DCDC2C"/>
    <property type="match status" value="1"/>
</dbReference>
<gene>
    <name evidence="4" type="primary">DCDC2C</name>
</gene>
<dbReference type="GO" id="GO:0036126">
    <property type="term" value="C:sperm flagellum"/>
    <property type="evidence" value="ECO:0007669"/>
    <property type="project" value="Ensembl"/>
</dbReference>
<dbReference type="InterPro" id="IPR003533">
    <property type="entry name" value="Doublecortin_dom"/>
</dbReference>
<reference evidence="4" key="2">
    <citation type="submission" date="2025-09" db="UniProtKB">
        <authorList>
            <consortium name="Ensembl"/>
        </authorList>
    </citation>
    <scope>IDENTIFICATION</scope>
</reference>
<proteinExistence type="predicted"/>
<organism evidence="4 5">
    <name type="scientific">Terrapene triunguis</name>
    <name type="common">Three-toed box turtle</name>
    <dbReference type="NCBI Taxonomy" id="2587831"/>
    <lineage>
        <taxon>Eukaryota</taxon>
        <taxon>Metazoa</taxon>
        <taxon>Chordata</taxon>
        <taxon>Craniata</taxon>
        <taxon>Vertebrata</taxon>
        <taxon>Euteleostomi</taxon>
        <taxon>Archelosauria</taxon>
        <taxon>Testudinata</taxon>
        <taxon>Testudines</taxon>
        <taxon>Cryptodira</taxon>
        <taxon>Durocryptodira</taxon>
        <taxon>Testudinoidea</taxon>
        <taxon>Emydidae</taxon>
        <taxon>Terrapene</taxon>
    </lineage>
</organism>
<dbReference type="GO" id="GO:0005815">
    <property type="term" value="C:microtubule organizing center"/>
    <property type="evidence" value="ECO:0007669"/>
    <property type="project" value="TreeGrafter"/>
</dbReference>
<dbReference type="PROSITE" id="PS50309">
    <property type="entry name" value="DC"/>
    <property type="match status" value="2"/>
</dbReference>
<feature type="region of interest" description="Disordered" evidence="2">
    <location>
        <begin position="346"/>
        <end position="392"/>
    </location>
</feature>
<sequence>MVPSPRPRASYSLTGVTPASTVLVYRNGDPFYLGRKFVIHDRYVRTFEALIAQLNEGVEVPFGVRTLYTPQDGHRVRNLSDLKQGGKYVAAGRERFKKLDYIHIGIKKPQRRKKVVVIKPVVHSKIRVPSRWQLISNKPRNINVFTNGDMLIPPIKFIIPRFTLKNWNCVLALINEKIFPRSGGVHRLYTLDGHAVRNSDGLEDNHYYVAVGKEKFKSLPYWRSSRVSPEVQRRYGESPKRPRKKKARSEKHSASQPSCKHSAKSQKSPKPADGKAPSVFYAKESKEVKKARPERTTPLGSDKAPSIFKAGKPRGEVQGAAEVQEDKNLKVEMPIDQVPAQIVQEEEIVAPSSTTADEVEEGGSPYEDIEKKTKRENLNKTSLRRNPYQNKLMKKKEHKEMISNVMSCCAIEDFNVAGQDVVCNS</sequence>
<dbReference type="GO" id="GO:0005737">
    <property type="term" value="C:cytoplasm"/>
    <property type="evidence" value="ECO:0007669"/>
    <property type="project" value="Ensembl"/>
</dbReference>
<dbReference type="GeneTree" id="ENSGT00940000162396"/>
<dbReference type="AlphaFoldDB" id="A0A674I282"/>
<evidence type="ECO:0000256" key="1">
    <source>
        <dbReference type="ARBA" id="ARBA00022737"/>
    </source>
</evidence>
<feature type="compositionally biased region" description="Basic and acidic residues" evidence="2">
    <location>
        <begin position="231"/>
        <end position="240"/>
    </location>
</feature>
<feature type="compositionally biased region" description="Basic and acidic residues" evidence="2">
    <location>
        <begin position="283"/>
        <end position="295"/>
    </location>
</feature>
<dbReference type="Pfam" id="PF03607">
    <property type="entry name" value="DCX"/>
    <property type="match status" value="2"/>
</dbReference>
<dbReference type="Ensembl" id="ENSTMTT00000002099.1">
    <property type="protein sequence ID" value="ENSTMTP00000002032.1"/>
    <property type="gene ID" value="ENSTMTG00000001593.1"/>
</dbReference>
<dbReference type="PANTHER" id="PTHR23004:SF9">
    <property type="entry name" value="DOUBLECORTIN DOMAIN-CONTAINING PROTEIN 2C"/>
    <property type="match status" value="1"/>
</dbReference>
<feature type="region of interest" description="Disordered" evidence="2">
    <location>
        <begin position="230"/>
        <end position="316"/>
    </location>
</feature>
<dbReference type="FunFam" id="3.10.20.230:FF:000004">
    <property type="entry name" value="Doublecortin domain containing 2"/>
    <property type="match status" value="1"/>
</dbReference>
<evidence type="ECO:0000313" key="5">
    <source>
        <dbReference type="Proteomes" id="UP000472274"/>
    </source>
</evidence>